<evidence type="ECO:0000256" key="5">
    <source>
        <dbReference type="SAM" id="MobiDB-lite"/>
    </source>
</evidence>
<evidence type="ECO:0000256" key="1">
    <source>
        <dbReference type="ARBA" id="ARBA00004141"/>
    </source>
</evidence>
<gene>
    <name evidence="8" type="ORF">TVAG_354270</name>
</gene>
<feature type="transmembrane region" description="Helical" evidence="6">
    <location>
        <begin position="110"/>
        <end position="133"/>
    </location>
</feature>
<feature type="transmembrane region" description="Helical" evidence="6">
    <location>
        <begin position="30"/>
        <end position="49"/>
    </location>
</feature>
<dbReference type="FunCoup" id="A2F9B7">
    <property type="interactions" value="488"/>
</dbReference>
<dbReference type="PROSITE" id="PS50850">
    <property type="entry name" value="MFS"/>
    <property type="match status" value="1"/>
</dbReference>
<dbReference type="FunFam" id="1.20.1250.20:FF:000279">
    <property type="entry name" value="Major facilitator superfamily protein"/>
    <property type="match status" value="1"/>
</dbReference>
<dbReference type="Gene3D" id="1.20.1250.20">
    <property type="entry name" value="MFS general substrate transporter like domains"/>
    <property type="match status" value="2"/>
</dbReference>
<evidence type="ECO:0000256" key="6">
    <source>
        <dbReference type="SAM" id="Phobius"/>
    </source>
</evidence>
<feature type="region of interest" description="Disordered" evidence="5">
    <location>
        <begin position="312"/>
        <end position="341"/>
    </location>
</feature>
<keyword evidence="3 6" id="KW-1133">Transmembrane helix</keyword>
<dbReference type="PRINTS" id="PR00171">
    <property type="entry name" value="SUGRTRNSPORT"/>
</dbReference>
<proteinExistence type="predicted"/>
<dbReference type="GO" id="GO:0055085">
    <property type="term" value="P:transmembrane transport"/>
    <property type="evidence" value="ECO:0000318"/>
    <property type="project" value="GO_Central"/>
</dbReference>
<dbReference type="InterPro" id="IPR020846">
    <property type="entry name" value="MFS_dom"/>
</dbReference>
<accession>A2F9B7</accession>
<reference evidence="8" key="1">
    <citation type="submission" date="2006-10" db="EMBL/GenBank/DDBJ databases">
        <authorList>
            <person name="Amadeo P."/>
            <person name="Zhao Q."/>
            <person name="Wortman J."/>
            <person name="Fraser-Liggett C."/>
            <person name="Carlton J."/>
        </authorList>
    </citation>
    <scope>NUCLEOTIDE SEQUENCE</scope>
    <source>
        <strain evidence="8">G3</strain>
    </source>
</reference>
<reference evidence="8" key="2">
    <citation type="journal article" date="2007" name="Science">
        <title>Draft genome sequence of the sexually transmitted pathogen Trichomonas vaginalis.</title>
        <authorList>
            <person name="Carlton J.M."/>
            <person name="Hirt R.P."/>
            <person name="Silva J.C."/>
            <person name="Delcher A.L."/>
            <person name="Schatz M."/>
            <person name="Zhao Q."/>
            <person name="Wortman J.R."/>
            <person name="Bidwell S.L."/>
            <person name="Alsmark U.C.M."/>
            <person name="Besteiro S."/>
            <person name="Sicheritz-Ponten T."/>
            <person name="Noel C.J."/>
            <person name="Dacks J.B."/>
            <person name="Foster P.G."/>
            <person name="Simillion C."/>
            <person name="Van de Peer Y."/>
            <person name="Miranda-Saavedra D."/>
            <person name="Barton G.J."/>
            <person name="Westrop G.D."/>
            <person name="Mueller S."/>
            <person name="Dessi D."/>
            <person name="Fiori P.L."/>
            <person name="Ren Q."/>
            <person name="Paulsen I."/>
            <person name="Zhang H."/>
            <person name="Bastida-Corcuera F.D."/>
            <person name="Simoes-Barbosa A."/>
            <person name="Brown M.T."/>
            <person name="Hayes R.D."/>
            <person name="Mukherjee M."/>
            <person name="Okumura C.Y."/>
            <person name="Schneider R."/>
            <person name="Smith A.J."/>
            <person name="Vanacova S."/>
            <person name="Villalvazo M."/>
            <person name="Haas B.J."/>
            <person name="Pertea M."/>
            <person name="Feldblyum T.V."/>
            <person name="Utterback T.R."/>
            <person name="Shu C.L."/>
            <person name="Osoegawa K."/>
            <person name="de Jong P.J."/>
            <person name="Hrdy I."/>
            <person name="Horvathova L."/>
            <person name="Zubacova Z."/>
            <person name="Dolezal P."/>
            <person name="Malik S.B."/>
            <person name="Logsdon J.M. Jr."/>
            <person name="Henze K."/>
            <person name="Gupta A."/>
            <person name="Wang C.C."/>
            <person name="Dunne R.L."/>
            <person name="Upcroft J.A."/>
            <person name="Upcroft P."/>
            <person name="White O."/>
            <person name="Salzberg S.L."/>
            <person name="Tang P."/>
            <person name="Chiu C.-H."/>
            <person name="Lee Y.-S."/>
            <person name="Embley T.M."/>
            <person name="Coombs G.H."/>
            <person name="Mottram J.C."/>
            <person name="Tachezy J."/>
            <person name="Fraser-Liggett C.M."/>
            <person name="Johnson P.J."/>
        </authorList>
    </citation>
    <scope>NUCLEOTIDE SEQUENCE [LARGE SCALE GENOMIC DNA]</scope>
    <source>
        <strain evidence="8">G3</strain>
    </source>
</reference>
<dbReference type="OrthoDB" id="6612291at2759"/>
<dbReference type="Proteomes" id="UP000001542">
    <property type="component" value="Unassembled WGS sequence"/>
</dbReference>
<dbReference type="PANTHER" id="PTHR48021">
    <property type="match status" value="1"/>
</dbReference>
<dbReference type="AlphaFoldDB" id="A2F9B7"/>
<dbReference type="InterPro" id="IPR036259">
    <property type="entry name" value="MFS_trans_sf"/>
</dbReference>
<dbReference type="GO" id="GO:0016020">
    <property type="term" value="C:membrane"/>
    <property type="evidence" value="ECO:0000318"/>
    <property type="project" value="GO_Central"/>
</dbReference>
<dbReference type="InterPro" id="IPR050549">
    <property type="entry name" value="MFS_Trehalose_Transporter"/>
</dbReference>
<evidence type="ECO:0000256" key="4">
    <source>
        <dbReference type="ARBA" id="ARBA00023136"/>
    </source>
</evidence>
<evidence type="ECO:0000313" key="9">
    <source>
        <dbReference type="Proteomes" id="UP000001542"/>
    </source>
</evidence>
<keyword evidence="4 6" id="KW-0472">Membrane</keyword>
<evidence type="ECO:0000256" key="2">
    <source>
        <dbReference type="ARBA" id="ARBA00022692"/>
    </source>
</evidence>
<feature type="transmembrane region" description="Helical" evidence="6">
    <location>
        <begin position="241"/>
        <end position="264"/>
    </location>
</feature>
<dbReference type="PANTHER" id="PTHR48021:SF1">
    <property type="entry name" value="GH07001P-RELATED"/>
    <property type="match status" value="1"/>
</dbReference>
<name>A2F9B7_TRIV3</name>
<comment type="subcellular location">
    <subcellularLocation>
        <location evidence="1">Membrane</location>
        <topology evidence="1">Multi-pass membrane protein</topology>
    </subcellularLocation>
</comment>
<feature type="transmembrane region" description="Helical" evidence="6">
    <location>
        <begin position="178"/>
        <end position="196"/>
    </location>
</feature>
<evidence type="ECO:0000259" key="7">
    <source>
        <dbReference type="PROSITE" id="PS50850"/>
    </source>
</evidence>
<dbReference type="InterPro" id="IPR005829">
    <property type="entry name" value="Sugar_transporter_CS"/>
</dbReference>
<keyword evidence="2 6" id="KW-0812">Transmembrane</keyword>
<protein>
    <submittedName>
        <fullName evidence="8">Major facilitator superfamily protein</fullName>
    </submittedName>
</protein>
<dbReference type="InterPro" id="IPR003663">
    <property type="entry name" value="Sugar/inositol_transpt"/>
</dbReference>
<organism evidence="8 9">
    <name type="scientific">Trichomonas vaginalis (strain ATCC PRA-98 / G3)</name>
    <dbReference type="NCBI Taxonomy" id="412133"/>
    <lineage>
        <taxon>Eukaryota</taxon>
        <taxon>Metamonada</taxon>
        <taxon>Parabasalia</taxon>
        <taxon>Trichomonadida</taxon>
        <taxon>Trichomonadidae</taxon>
        <taxon>Trichomonas</taxon>
    </lineage>
</organism>
<dbReference type="SUPFAM" id="SSF103473">
    <property type="entry name" value="MFS general substrate transporter"/>
    <property type="match status" value="1"/>
</dbReference>
<evidence type="ECO:0000313" key="8">
    <source>
        <dbReference type="EMBL" id="EAX98489.1"/>
    </source>
</evidence>
<dbReference type="STRING" id="5722.A2F9B7"/>
<keyword evidence="9" id="KW-1185">Reference proteome</keyword>
<dbReference type="OMA" id="PRESICQ"/>
<dbReference type="SMR" id="A2F9B7"/>
<dbReference type="RefSeq" id="XP_001311419.1">
    <property type="nucleotide sequence ID" value="XM_001311418.1"/>
</dbReference>
<evidence type="ECO:0000256" key="3">
    <source>
        <dbReference type="ARBA" id="ARBA00022989"/>
    </source>
</evidence>
<dbReference type="VEuPathDB" id="TrichDB:TVAGG3_0664170"/>
<sequence length="341" mass="37352">MRALLGLVIGGVTSIAPTMLIETAPEGLTGFFGNLNQVGCVIGIVIMYLQGNWTVNVTKGFSKWWSLEITCATLNIIGAALIWLCPETSSLSKNDVKKDKPRESICQKKYIGKIFVGIGMMFIQQFSGINAILTNLDDNFREVGVPLDSGVASAISVAAQFIAVFVSGFLVDKLGRRPLFCLSCFGCGATLVIFALNYKYNWANWISIVVIFIYMFFFGAALGPVPWFIIPELFPITVRSIGASIISMANQLFSFTVIFIFPWLKGTTDDQGNITSGIGLTWTSIVFAIITFLGGIFGFFFIIEPKITAEPLDNEDNQEGQNGEETSTQINVQNVPEHEDP</sequence>
<dbReference type="KEGG" id="tva:4756285"/>
<feature type="transmembrane region" description="Helical" evidence="6">
    <location>
        <begin position="284"/>
        <end position="303"/>
    </location>
</feature>
<dbReference type="GO" id="GO:0022857">
    <property type="term" value="F:transmembrane transporter activity"/>
    <property type="evidence" value="ECO:0000318"/>
    <property type="project" value="GO_Central"/>
</dbReference>
<dbReference type="VEuPathDB" id="TrichDB:TVAG_354270"/>
<dbReference type="InterPro" id="IPR005828">
    <property type="entry name" value="MFS_sugar_transport-like"/>
</dbReference>
<dbReference type="Pfam" id="PF00083">
    <property type="entry name" value="Sugar_tr"/>
    <property type="match status" value="2"/>
</dbReference>
<dbReference type="InParanoid" id="A2F9B7"/>
<feature type="transmembrane region" description="Helical" evidence="6">
    <location>
        <begin position="202"/>
        <end position="229"/>
    </location>
</feature>
<feature type="transmembrane region" description="Helical" evidence="6">
    <location>
        <begin position="153"/>
        <end position="171"/>
    </location>
</feature>
<dbReference type="EMBL" id="DS113673">
    <property type="protein sequence ID" value="EAX98489.1"/>
    <property type="molecule type" value="Genomic_DNA"/>
</dbReference>
<dbReference type="eggNOG" id="KOG0254">
    <property type="taxonomic scope" value="Eukaryota"/>
</dbReference>
<dbReference type="PROSITE" id="PS00216">
    <property type="entry name" value="SUGAR_TRANSPORT_1"/>
    <property type="match status" value="1"/>
</dbReference>
<feature type="domain" description="Major facilitator superfamily (MFS) profile" evidence="7">
    <location>
        <begin position="1"/>
        <end position="306"/>
    </location>
</feature>